<accession>A0A1H3YAI7</accession>
<proteinExistence type="predicted"/>
<dbReference type="STRING" id="89524.SAMN05444370_10317"/>
<reference evidence="2 3" key="1">
    <citation type="submission" date="2016-10" db="EMBL/GenBank/DDBJ databases">
        <authorList>
            <person name="de Groot N.N."/>
        </authorList>
    </citation>
    <scope>NUCLEOTIDE SEQUENCE [LARGE SCALE GENOMIC DNA]</scope>
    <source>
        <strain evidence="2 3">DSM 15345</strain>
    </source>
</reference>
<organism evidence="2 3">
    <name type="scientific">Rubrimonas cliftonensis</name>
    <dbReference type="NCBI Taxonomy" id="89524"/>
    <lineage>
        <taxon>Bacteria</taxon>
        <taxon>Pseudomonadati</taxon>
        <taxon>Pseudomonadota</taxon>
        <taxon>Alphaproteobacteria</taxon>
        <taxon>Rhodobacterales</taxon>
        <taxon>Paracoccaceae</taxon>
        <taxon>Rubrimonas</taxon>
    </lineage>
</organism>
<name>A0A1H3YAI7_9RHOB</name>
<evidence type="ECO:0000256" key="1">
    <source>
        <dbReference type="SAM" id="MobiDB-lite"/>
    </source>
</evidence>
<evidence type="ECO:0000313" key="3">
    <source>
        <dbReference type="Proteomes" id="UP000198703"/>
    </source>
</evidence>
<dbReference type="RefSeq" id="WP_093250086.1">
    <property type="nucleotide sequence ID" value="NZ_FNQM01000003.1"/>
</dbReference>
<dbReference type="AlphaFoldDB" id="A0A1H3YAI7"/>
<gene>
    <name evidence="2" type="ORF">SAMN05444370_10317</name>
</gene>
<feature type="compositionally biased region" description="Low complexity" evidence="1">
    <location>
        <begin position="106"/>
        <end position="119"/>
    </location>
</feature>
<protein>
    <submittedName>
        <fullName evidence="2">Uncharacterized protein</fullName>
    </submittedName>
</protein>
<keyword evidence="3" id="KW-1185">Reference proteome</keyword>
<dbReference type="Proteomes" id="UP000198703">
    <property type="component" value="Unassembled WGS sequence"/>
</dbReference>
<sequence>MLSLAAGCGEDIDENPRVKRLESELELALERSESLERRLAESTSRAGETEALREQLVASQARVEELETPAGMAEATREVENLAETRRLLVEAVSALRTLDRSLERSAATAAPEASDAPAQRPDADMRAEIDRAAEAITGAAGTLGLEISGLPR</sequence>
<evidence type="ECO:0000313" key="2">
    <source>
        <dbReference type="EMBL" id="SEA08629.1"/>
    </source>
</evidence>
<feature type="region of interest" description="Disordered" evidence="1">
    <location>
        <begin position="32"/>
        <end position="51"/>
    </location>
</feature>
<feature type="region of interest" description="Disordered" evidence="1">
    <location>
        <begin position="103"/>
        <end position="129"/>
    </location>
</feature>
<dbReference type="EMBL" id="FNQM01000003">
    <property type="protein sequence ID" value="SEA08629.1"/>
    <property type="molecule type" value="Genomic_DNA"/>
</dbReference>